<reference evidence="3 4" key="1">
    <citation type="submission" date="2024-02" db="EMBL/GenBank/DDBJ databases">
        <title>de novo genome assembly of Solanum bulbocastanum strain 11H21.</title>
        <authorList>
            <person name="Hosaka A.J."/>
        </authorList>
    </citation>
    <scope>NUCLEOTIDE SEQUENCE [LARGE SCALE GENOMIC DNA]</scope>
    <source>
        <tissue evidence="3">Young leaves</tissue>
    </source>
</reference>
<dbReference type="PROSITE" id="PS00636">
    <property type="entry name" value="DNAJ_1"/>
    <property type="match status" value="1"/>
</dbReference>
<dbReference type="InterPro" id="IPR036869">
    <property type="entry name" value="J_dom_sf"/>
</dbReference>
<evidence type="ECO:0000259" key="2">
    <source>
        <dbReference type="PROSITE" id="PS50076"/>
    </source>
</evidence>
<evidence type="ECO:0000313" key="4">
    <source>
        <dbReference type="Proteomes" id="UP001371456"/>
    </source>
</evidence>
<dbReference type="CDD" id="cd06257">
    <property type="entry name" value="DnaJ"/>
    <property type="match status" value="1"/>
</dbReference>
<dbReference type="Pfam" id="PF00226">
    <property type="entry name" value="DnaJ"/>
    <property type="match status" value="1"/>
</dbReference>
<dbReference type="PROSITE" id="PS50076">
    <property type="entry name" value="DNAJ_2"/>
    <property type="match status" value="1"/>
</dbReference>
<dbReference type="GO" id="GO:0042026">
    <property type="term" value="P:protein refolding"/>
    <property type="evidence" value="ECO:0007669"/>
    <property type="project" value="TreeGrafter"/>
</dbReference>
<keyword evidence="4" id="KW-1185">Reference proteome</keyword>
<dbReference type="PRINTS" id="PR00625">
    <property type="entry name" value="JDOMAIN"/>
</dbReference>
<name>A0AAN8T173_SOLBU</name>
<dbReference type="InterPro" id="IPR001623">
    <property type="entry name" value="DnaJ_domain"/>
</dbReference>
<dbReference type="PANTHER" id="PTHR43096">
    <property type="entry name" value="DNAJ HOMOLOG 1, MITOCHONDRIAL-RELATED"/>
    <property type="match status" value="1"/>
</dbReference>
<dbReference type="SUPFAM" id="SSF46565">
    <property type="entry name" value="Chaperone J-domain"/>
    <property type="match status" value="2"/>
</dbReference>
<dbReference type="AlphaFoldDB" id="A0AAN8T173"/>
<proteinExistence type="predicted"/>
<dbReference type="EMBL" id="JBANQN010000009">
    <property type="protein sequence ID" value="KAK6779795.1"/>
    <property type="molecule type" value="Genomic_DNA"/>
</dbReference>
<feature type="domain" description="J" evidence="2">
    <location>
        <begin position="99"/>
        <end position="218"/>
    </location>
</feature>
<dbReference type="GO" id="GO:0051082">
    <property type="term" value="F:unfolded protein binding"/>
    <property type="evidence" value="ECO:0007669"/>
    <property type="project" value="TreeGrafter"/>
</dbReference>
<evidence type="ECO:0000313" key="3">
    <source>
        <dbReference type="EMBL" id="KAK6779795.1"/>
    </source>
</evidence>
<feature type="region of interest" description="Disordered" evidence="1">
    <location>
        <begin position="306"/>
        <end position="343"/>
    </location>
</feature>
<comment type="caution">
    <text evidence="3">The sequence shown here is derived from an EMBL/GenBank/DDBJ whole genome shotgun (WGS) entry which is preliminary data.</text>
</comment>
<accession>A0AAN8T173</accession>
<dbReference type="GO" id="GO:0005737">
    <property type="term" value="C:cytoplasm"/>
    <property type="evidence" value="ECO:0007669"/>
    <property type="project" value="TreeGrafter"/>
</dbReference>
<sequence length="360" mass="41260">MIGMNFQPSIHIFVKDNITRSVQSRTRMDFASVLSQKPVNNFYFPQTLRELTSRFVCRIGYGSFVVPRRMCFSNSPGSYYRKKRKKYKHILVKASRKESPYEVLGVSSSATADEIKKAYRKLALKYHPDVNKEGSALSVSVCVVPFVVLSTPADCCHRKFNQSKLLLLLNINAMNCSDSSVVKPDACFHNAQEKFMRIKHAYNTLLNSKTRKRYDSRSDTSSYSYYSGAEQNRSAADEEDFYSFGSFFKDAQITIADFFKDLQEEFRNWESNVTSTGKPKSLWEELAEIGEDFVEFLEKELNITDVEVEDENNNERPQKGNAQSGTSNEKQKRTDRDNSIEENIDEIEAALAQLKKELGL</sequence>
<dbReference type="PANTHER" id="PTHR43096:SF61">
    <property type="entry name" value="CHAPERONE DNAJ-DOMAIN SUPERFAMILY PROTEIN"/>
    <property type="match status" value="1"/>
</dbReference>
<dbReference type="Proteomes" id="UP001371456">
    <property type="component" value="Unassembled WGS sequence"/>
</dbReference>
<dbReference type="InterPro" id="IPR018253">
    <property type="entry name" value="DnaJ_domain_CS"/>
</dbReference>
<evidence type="ECO:0000256" key="1">
    <source>
        <dbReference type="SAM" id="MobiDB-lite"/>
    </source>
</evidence>
<gene>
    <name evidence="3" type="ORF">RDI58_021979</name>
</gene>
<dbReference type="Gene3D" id="1.10.287.110">
    <property type="entry name" value="DnaJ domain"/>
    <property type="match status" value="2"/>
</dbReference>
<feature type="compositionally biased region" description="Basic and acidic residues" evidence="1">
    <location>
        <begin position="329"/>
        <end position="339"/>
    </location>
</feature>
<dbReference type="SMART" id="SM00271">
    <property type="entry name" value="DnaJ"/>
    <property type="match status" value="1"/>
</dbReference>
<protein>
    <recommendedName>
        <fullName evidence="2">J domain-containing protein</fullName>
    </recommendedName>
</protein>
<organism evidence="3 4">
    <name type="scientific">Solanum bulbocastanum</name>
    <name type="common">Wild potato</name>
    <dbReference type="NCBI Taxonomy" id="147425"/>
    <lineage>
        <taxon>Eukaryota</taxon>
        <taxon>Viridiplantae</taxon>
        <taxon>Streptophyta</taxon>
        <taxon>Embryophyta</taxon>
        <taxon>Tracheophyta</taxon>
        <taxon>Spermatophyta</taxon>
        <taxon>Magnoliopsida</taxon>
        <taxon>eudicotyledons</taxon>
        <taxon>Gunneridae</taxon>
        <taxon>Pentapetalae</taxon>
        <taxon>asterids</taxon>
        <taxon>lamiids</taxon>
        <taxon>Solanales</taxon>
        <taxon>Solanaceae</taxon>
        <taxon>Solanoideae</taxon>
        <taxon>Solaneae</taxon>
        <taxon>Solanum</taxon>
    </lineage>
</organism>